<keyword evidence="1" id="KW-0472">Membrane</keyword>
<evidence type="ECO:0000313" key="3">
    <source>
        <dbReference type="Proteomes" id="UP001054837"/>
    </source>
</evidence>
<comment type="caution">
    <text evidence="2">The sequence shown here is derived from an EMBL/GenBank/DDBJ whole genome shotgun (WGS) entry which is preliminary data.</text>
</comment>
<evidence type="ECO:0000256" key="1">
    <source>
        <dbReference type="SAM" id="Phobius"/>
    </source>
</evidence>
<keyword evidence="3" id="KW-1185">Reference proteome</keyword>
<gene>
    <name evidence="2" type="ORF">CDAR_55931</name>
</gene>
<protein>
    <submittedName>
        <fullName evidence="2">Uncharacterized protein</fullName>
    </submittedName>
</protein>
<dbReference type="EMBL" id="BPLQ01011735">
    <property type="protein sequence ID" value="GIY60019.1"/>
    <property type="molecule type" value="Genomic_DNA"/>
</dbReference>
<evidence type="ECO:0000313" key="2">
    <source>
        <dbReference type="EMBL" id="GIY60019.1"/>
    </source>
</evidence>
<organism evidence="2 3">
    <name type="scientific">Caerostris darwini</name>
    <dbReference type="NCBI Taxonomy" id="1538125"/>
    <lineage>
        <taxon>Eukaryota</taxon>
        <taxon>Metazoa</taxon>
        <taxon>Ecdysozoa</taxon>
        <taxon>Arthropoda</taxon>
        <taxon>Chelicerata</taxon>
        <taxon>Arachnida</taxon>
        <taxon>Araneae</taxon>
        <taxon>Araneomorphae</taxon>
        <taxon>Entelegynae</taxon>
        <taxon>Araneoidea</taxon>
        <taxon>Araneidae</taxon>
        <taxon>Caerostris</taxon>
    </lineage>
</organism>
<reference evidence="2 3" key="1">
    <citation type="submission" date="2021-06" db="EMBL/GenBank/DDBJ databases">
        <title>Caerostris darwini draft genome.</title>
        <authorList>
            <person name="Kono N."/>
            <person name="Arakawa K."/>
        </authorList>
    </citation>
    <scope>NUCLEOTIDE SEQUENCE [LARGE SCALE GENOMIC DNA]</scope>
</reference>
<sequence>MRGDQNFKIIFITDKGLGVTSLLYKNNIQHGSSSCQPEMPVQLFIQLDKNSAQHTSTSCQPETPVQIYKDSEKTYSSSSENISSPGLVRFFKQTNLKDTIQGDAVAIRLQWASIKMIHKFDAPFCVECKSEEKKIEKIPFLILLWMVLFIFSRFPRRYRSFFGLLSIAKNYRAPTNSDLTEERVTCEVGTALNC</sequence>
<dbReference type="Proteomes" id="UP001054837">
    <property type="component" value="Unassembled WGS sequence"/>
</dbReference>
<name>A0AAV4UR31_9ARAC</name>
<feature type="transmembrane region" description="Helical" evidence="1">
    <location>
        <begin position="138"/>
        <end position="154"/>
    </location>
</feature>
<dbReference type="AlphaFoldDB" id="A0AAV4UR31"/>
<keyword evidence="1" id="KW-1133">Transmembrane helix</keyword>
<accession>A0AAV4UR31</accession>
<proteinExistence type="predicted"/>
<keyword evidence="1" id="KW-0812">Transmembrane</keyword>